<dbReference type="AlphaFoldDB" id="A0A0V1KTD2"/>
<dbReference type="Proteomes" id="UP000054721">
    <property type="component" value="Unassembled WGS sequence"/>
</dbReference>
<evidence type="ECO:0000313" key="2">
    <source>
        <dbReference type="Proteomes" id="UP000054721"/>
    </source>
</evidence>
<keyword evidence="2" id="KW-1185">Reference proteome</keyword>
<organism evidence="1 2">
    <name type="scientific">Trichinella nativa</name>
    <dbReference type="NCBI Taxonomy" id="6335"/>
    <lineage>
        <taxon>Eukaryota</taxon>
        <taxon>Metazoa</taxon>
        <taxon>Ecdysozoa</taxon>
        <taxon>Nematoda</taxon>
        <taxon>Enoplea</taxon>
        <taxon>Dorylaimia</taxon>
        <taxon>Trichinellida</taxon>
        <taxon>Trichinellidae</taxon>
        <taxon>Trichinella</taxon>
    </lineage>
</organism>
<evidence type="ECO:0000313" key="1">
    <source>
        <dbReference type="EMBL" id="KRZ50603.1"/>
    </source>
</evidence>
<gene>
    <name evidence="1" type="ORF">T02_7272</name>
</gene>
<dbReference type="STRING" id="6335.A0A0V1KTD2"/>
<reference evidence="1 2" key="1">
    <citation type="submission" date="2015-05" db="EMBL/GenBank/DDBJ databases">
        <title>Evolution of Trichinella species and genotypes.</title>
        <authorList>
            <person name="Korhonen P.K."/>
            <person name="Edoardo P."/>
            <person name="Giuseppe L.R."/>
            <person name="Gasser R.B."/>
        </authorList>
    </citation>
    <scope>NUCLEOTIDE SEQUENCE [LARGE SCALE GENOMIC DNA]</scope>
    <source>
        <strain evidence="1">ISS10</strain>
    </source>
</reference>
<comment type="caution">
    <text evidence="1">The sequence shown here is derived from an EMBL/GenBank/DDBJ whole genome shotgun (WGS) entry which is preliminary data.</text>
</comment>
<protein>
    <submittedName>
        <fullName evidence="1">Uncharacterized protein</fullName>
    </submittedName>
</protein>
<sequence length="170" mass="18899">MAQISEENPIKMDCFYNRLICVAPVIGTAALSAYSVDADPLTVSLPFHCLPSRKTGVSSYIASPLFGCSKQRSVARLVAAMDENIHLEVMDYWKEFSIADCLCLIMVSVRELKVETKLEVTELIESHMSELTDEELVEMTASIDEIKDADDDSATDETEKLTLEELAEIL</sequence>
<name>A0A0V1KTD2_9BILA</name>
<accession>A0A0V1KTD2</accession>
<proteinExistence type="predicted"/>
<dbReference type="EMBL" id="JYDW01000257">
    <property type="protein sequence ID" value="KRZ50603.1"/>
    <property type="molecule type" value="Genomic_DNA"/>
</dbReference>